<dbReference type="EMBL" id="FOGZ01000002">
    <property type="protein sequence ID" value="SER54722.1"/>
    <property type="molecule type" value="Genomic_DNA"/>
</dbReference>
<organism evidence="2 3">
    <name type="scientific">Propionibacterium cyclohexanicum</name>
    <dbReference type="NCBI Taxonomy" id="64702"/>
    <lineage>
        <taxon>Bacteria</taxon>
        <taxon>Bacillati</taxon>
        <taxon>Actinomycetota</taxon>
        <taxon>Actinomycetes</taxon>
        <taxon>Propionibacteriales</taxon>
        <taxon>Propionibacteriaceae</taxon>
        <taxon>Propionibacterium</taxon>
    </lineage>
</organism>
<dbReference type="SUPFAM" id="SSF54593">
    <property type="entry name" value="Glyoxalase/Bleomycin resistance protein/Dihydroxybiphenyl dioxygenase"/>
    <property type="match status" value="2"/>
</dbReference>
<dbReference type="STRING" id="64702.SAMN05443377_10296"/>
<keyword evidence="3" id="KW-1185">Reference proteome</keyword>
<protein>
    <recommendedName>
        <fullName evidence="1">VOC domain-containing protein</fullName>
    </recommendedName>
</protein>
<sequence length="267" mass="28272">MTTPSTTPAVRTGAPIWIELSTHDPQGAEDFYGQLFGWQFQDQGEAFGHYQLVAGPSGPLAGAMSTLMGPEGPTSEPTGPTAWTVYLGTGDIGATSAGTPSAGGSVLVAPMPVPDFGTMGVLAAPSGAVVGAWQPGPFTGFDLTMHYRTPVWFECLTTDFDADLAFYQQVFDWRPHEDSKPGEPRYVTNGIGEDAVCGLYDATSFDPPVEPHWRVYFAVDDCQTACETIRQLGGQVRGGPEESAYGPVASVADPQGAHFQIITIPAH</sequence>
<dbReference type="PANTHER" id="PTHR33993">
    <property type="entry name" value="GLYOXALASE-RELATED"/>
    <property type="match status" value="1"/>
</dbReference>
<evidence type="ECO:0000259" key="1">
    <source>
        <dbReference type="PROSITE" id="PS51819"/>
    </source>
</evidence>
<name>A0A1H9Q2W8_9ACTN</name>
<gene>
    <name evidence="2" type="ORF">SAMN05443377_10296</name>
</gene>
<dbReference type="AlphaFoldDB" id="A0A1H9Q2W8"/>
<dbReference type="InterPro" id="IPR037523">
    <property type="entry name" value="VOC_core"/>
</dbReference>
<feature type="domain" description="VOC" evidence="1">
    <location>
        <begin position="14"/>
        <end position="135"/>
    </location>
</feature>
<proteinExistence type="predicted"/>
<evidence type="ECO:0000313" key="3">
    <source>
        <dbReference type="Proteomes" id="UP000198815"/>
    </source>
</evidence>
<dbReference type="InterPro" id="IPR029068">
    <property type="entry name" value="Glyas_Bleomycin-R_OHBP_Dase"/>
</dbReference>
<evidence type="ECO:0000313" key="2">
    <source>
        <dbReference type="EMBL" id="SER54722.1"/>
    </source>
</evidence>
<dbReference type="PANTHER" id="PTHR33993:SF14">
    <property type="entry name" value="GB|AAF24581.1"/>
    <property type="match status" value="1"/>
</dbReference>
<dbReference type="InterPro" id="IPR052164">
    <property type="entry name" value="Anthracycline_SecMetBiosynth"/>
</dbReference>
<dbReference type="RefSeq" id="WP_091967039.1">
    <property type="nucleotide sequence ID" value="NZ_FOGZ01000002.1"/>
</dbReference>
<feature type="domain" description="VOC" evidence="1">
    <location>
        <begin position="149"/>
        <end position="264"/>
    </location>
</feature>
<dbReference type="Gene3D" id="3.10.180.10">
    <property type="entry name" value="2,3-Dihydroxybiphenyl 1,2-Dioxygenase, domain 1"/>
    <property type="match status" value="2"/>
</dbReference>
<dbReference type="Pfam" id="PF00903">
    <property type="entry name" value="Glyoxalase"/>
    <property type="match status" value="2"/>
</dbReference>
<dbReference type="CDD" id="cd07247">
    <property type="entry name" value="SgaA_N_like"/>
    <property type="match status" value="2"/>
</dbReference>
<dbReference type="OrthoDB" id="9793039at2"/>
<dbReference type="InterPro" id="IPR004360">
    <property type="entry name" value="Glyas_Fos-R_dOase_dom"/>
</dbReference>
<dbReference type="PROSITE" id="PS51819">
    <property type="entry name" value="VOC"/>
    <property type="match status" value="2"/>
</dbReference>
<reference evidence="2 3" key="1">
    <citation type="submission" date="2016-10" db="EMBL/GenBank/DDBJ databases">
        <authorList>
            <person name="de Groot N.N."/>
        </authorList>
    </citation>
    <scope>NUCLEOTIDE SEQUENCE [LARGE SCALE GENOMIC DNA]</scope>
    <source>
        <strain evidence="2 3">DSM 16859</strain>
    </source>
</reference>
<dbReference type="Proteomes" id="UP000198815">
    <property type="component" value="Unassembled WGS sequence"/>
</dbReference>
<accession>A0A1H9Q2W8</accession>